<feature type="domain" description="Xylose isomerase-like TIM barrel" evidence="7">
    <location>
        <begin position="4"/>
        <end position="226"/>
    </location>
</feature>
<gene>
    <name evidence="8" type="ORF">S01H1_48002</name>
</gene>
<evidence type="ECO:0000313" key="8">
    <source>
        <dbReference type="EMBL" id="GAG25936.1"/>
    </source>
</evidence>
<dbReference type="AlphaFoldDB" id="X0XLV5"/>
<feature type="non-terminal residue" evidence="8">
    <location>
        <position position="262"/>
    </location>
</feature>
<keyword evidence="2" id="KW-0963">Cytoplasm</keyword>
<reference evidence="8" key="1">
    <citation type="journal article" date="2014" name="Front. Microbiol.">
        <title>High frequency of phylogenetically diverse reductive dehalogenase-homologous genes in deep subseafloor sedimentary metagenomes.</title>
        <authorList>
            <person name="Kawai M."/>
            <person name="Futagami T."/>
            <person name="Toyoda A."/>
            <person name="Takaki Y."/>
            <person name="Nishi S."/>
            <person name="Hori S."/>
            <person name="Arai W."/>
            <person name="Tsubouchi T."/>
            <person name="Morono Y."/>
            <person name="Uchiyama I."/>
            <person name="Ito T."/>
            <person name="Fujiyama A."/>
            <person name="Inagaki F."/>
            <person name="Takami H."/>
        </authorList>
    </citation>
    <scope>NUCLEOTIDE SEQUENCE</scope>
    <source>
        <strain evidence="8">Expedition CK06-06</strain>
    </source>
</reference>
<dbReference type="EMBL" id="BARS01030805">
    <property type="protein sequence ID" value="GAG25936.1"/>
    <property type="molecule type" value="Genomic_DNA"/>
</dbReference>
<protein>
    <recommendedName>
        <fullName evidence="7">Xylose isomerase-like TIM barrel domain-containing protein</fullName>
    </recommendedName>
</protein>
<feature type="non-terminal residue" evidence="8">
    <location>
        <position position="1"/>
    </location>
</feature>
<dbReference type="GO" id="GO:0005975">
    <property type="term" value="P:carbohydrate metabolic process"/>
    <property type="evidence" value="ECO:0007669"/>
    <property type="project" value="InterPro"/>
</dbReference>
<evidence type="ECO:0000256" key="6">
    <source>
        <dbReference type="ARBA" id="ARBA00023277"/>
    </source>
</evidence>
<dbReference type="PANTHER" id="PTHR30268:SF0">
    <property type="entry name" value="L-RHAMNOSE ISOMERASE"/>
    <property type="match status" value="1"/>
</dbReference>
<keyword evidence="6" id="KW-0119">Carbohydrate metabolism</keyword>
<evidence type="ECO:0000256" key="1">
    <source>
        <dbReference type="ARBA" id="ARBA00004496"/>
    </source>
</evidence>
<dbReference type="SUPFAM" id="SSF51658">
    <property type="entry name" value="Xylose isomerase-like"/>
    <property type="match status" value="1"/>
</dbReference>
<dbReference type="InterPro" id="IPR050337">
    <property type="entry name" value="L-rhamnose_isomerase"/>
</dbReference>
<dbReference type="InterPro" id="IPR013022">
    <property type="entry name" value="Xyl_isomerase-like_TIM-brl"/>
</dbReference>
<comment type="subcellular location">
    <subcellularLocation>
        <location evidence="1">Cytoplasm</location>
    </subcellularLocation>
</comment>
<evidence type="ECO:0000256" key="2">
    <source>
        <dbReference type="ARBA" id="ARBA00022490"/>
    </source>
</evidence>
<dbReference type="GO" id="GO:0046872">
    <property type="term" value="F:metal ion binding"/>
    <property type="evidence" value="ECO:0007669"/>
    <property type="project" value="UniProtKB-KW"/>
</dbReference>
<keyword evidence="4" id="KW-0464">Manganese</keyword>
<dbReference type="GO" id="GO:0009045">
    <property type="term" value="F:xylose isomerase activity"/>
    <property type="evidence" value="ECO:0007669"/>
    <property type="project" value="InterPro"/>
</dbReference>
<accession>X0XLV5</accession>
<keyword evidence="5" id="KW-0413">Isomerase</keyword>
<dbReference type="InterPro" id="IPR001998">
    <property type="entry name" value="Xylose_isomerase"/>
</dbReference>
<proteinExistence type="predicted"/>
<comment type="caution">
    <text evidence="8">The sequence shown here is derived from an EMBL/GenBank/DDBJ whole genome shotgun (WGS) entry which is preliminary data.</text>
</comment>
<dbReference type="InterPro" id="IPR036237">
    <property type="entry name" value="Xyl_isomerase-like_sf"/>
</dbReference>
<evidence type="ECO:0000256" key="5">
    <source>
        <dbReference type="ARBA" id="ARBA00023235"/>
    </source>
</evidence>
<dbReference type="PANTHER" id="PTHR30268">
    <property type="entry name" value="L-RHAMNOSE ISOMERASE"/>
    <property type="match status" value="1"/>
</dbReference>
<evidence type="ECO:0000256" key="3">
    <source>
        <dbReference type="ARBA" id="ARBA00022723"/>
    </source>
</evidence>
<dbReference type="PROSITE" id="PS51415">
    <property type="entry name" value="XYLOSE_ISOMERASE"/>
    <property type="match status" value="1"/>
</dbReference>
<keyword evidence="3" id="KW-0479">Metal-binding</keyword>
<dbReference type="Gene3D" id="3.20.20.150">
    <property type="entry name" value="Divalent-metal-dependent TIM barrel enzymes"/>
    <property type="match status" value="1"/>
</dbReference>
<organism evidence="8">
    <name type="scientific">marine sediment metagenome</name>
    <dbReference type="NCBI Taxonomy" id="412755"/>
    <lineage>
        <taxon>unclassified sequences</taxon>
        <taxon>metagenomes</taxon>
        <taxon>ecological metagenomes</taxon>
    </lineage>
</organism>
<sequence>LLGILSEYNIQVSDLTVDTWSDRKWKLGSISASDKKIRNDAIRLVKEAMDISIELGAHSVLVWPAHDGFDYTFQAHYLDAWNNMIDSLEEIGSHDPEVKVAIEYKQKDPRGKSYIENLGKLMLMIKSLDAENIGAALDTGHALFAGERIAESLMIIDKYNKLYQIHLNDNYRDADPDLVFGSINFWETLEFFYWLKKIDYDGWMNVDVVSPRDDRKKTLDLTIRLIKDYEKMADRLSNVSEEIDKNLRAHSFVENMLLIREI</sequence>
<evidence type="ECO:0000259" key="7">
    <source>
        <dbReference type="Pfam" id="PF01261"/>
    </source>
</evidence>
<name>X0XLV5_9ZZZZ</name>
<evidence type="ECO:0000256" key="4">
    <source>
        <dbReference type="ARBA" id="ARBA00023211"/>
    </source>
</evidence>
<dbReference type="Pfam" id="PF01261">
    <property type="entry name" value="AP_endonuc_2"/>
    <property type="match status" value="1"/>
</dbReference>